<dbReference type="EMBL" id="BSSD01000006">
    <property type="protein sequence ID" value="GLW93207.1"/>
    <property type="molecule type" value="Genomic_DNA"/>
</dbReference>
<name>A0A9W6QPB1_9PSEU</name>
<protein>
    <recommendedName>
        <fullName evidence="3">SUKH-4 immunity protein</fullName>
    </recommendedName>
</protein>
<accession>A0A9W6QPB1</accession>
<evidence type="ECO:0000313" key="2">
    <source>
        <dbReference type="Proteomes" id="UP001165042"/>
    </source>
</evidence>
<dbReference type="RefSeq" id="WP_285611571.1">
    <property type="nucleotide sequence ID" value="NZ_BSSD01000006.1"/>
</dbReference>
<reference evidence="1" key="1">
    <citation type="submission" date="2023-02" db="EMBL/GenBank/DDBJ databases">
        <title>Actinokineospora globicatena NBRC 15670.</title>
        <authorList>
            <person name="Ichikawa N."/>
            <person name="Sato H."/>
            <person name="Tonouchi N."/>
        </authorList>
    </citation>
    <scope>NUCLEOTIDE SEQUENCE</scope>
    <source>
        <strain evidence="1">NBRC 15670</strain>
    </source>
</reference>
<dbReference type="Proteomes" id="UP001165042">
    <property type="component" value="Unassembled WGS sequence"/>
</dbReference>
<organism evidence="1 2">
    <name type="scientific">Actinokineospora globicatena</name>
    <dbReference type="NCBI Taxonomy" id="103729"/>
    <lineage>
        <taxon>Bacteria</taxon>
        <taxon>Bacillati</taxon>
        <taxon>Actinomycetota</taxon>
        <taxon>Actinomycetes</taxon>
        <taxon>Pseudonocardiales</taxon>
        <taxon>Pseudonocardiaceae</taxon>
        <taxon>Actinokineospora</taxon>
    </lineage>
</organism>
<proteinExistence type="predicted"/>
<evidence type="ECO:0008006" key="3">
    <source>
        <dbReference type="Google" id="ProtNLM"/>
    </source>
</evidence>
<dbReference type="Pfam" id="PF14435">
    <property type="entry name" value="SUKH-4"/>
    <property type="match status" value="1"/>
</dbReference>
<gene>
    <name evidence="1" type="ORF">Aglo03_40230</name>
</gene>
<dbReference type="InterPro" id="IPR025851">
    <property type="entry name" value="SUKH-4"/>
</dbReference>
<evidence type="ECO:0000313" key="1">
    <source>
        <dbReference type="EMBL" id="GLW93207.1"/>
    </source>
</evidence>
<dbReference type="AlphaFoldDB" id="A0A9W6QPB1"/>
<sequence length="223" mass="25302">MDEVEARLTEVMTASLESVVDVEHQVLPPARVVREWRLPEGDLSALVRWGLPRGEPGEFDFQVESEPVLVPNVSGPRESRLITPEDRLYSLGRWGSSDLAPYIGAVENDGRILAIRDKPLTAQDVHPDLREHYRDLYRPSVDLINSSMARLVEISWRWLAARDIVLSVDEPTARSSAEAVVEYFDRIGAYQRLILDHIERIDDQVRADDPESYWGQTVTDPGC</sequence>
<keyword evidence="2" id="KW-1185">Reference proteome</keyword>
<comment type="caution">
    <text evidence="1">The sequence shown here is derived from an EMBL/GenBank/DDBJ whole genome shotgun (WGS) entry which is preliminary data.</text>
</comment>